<feature type="non-terminal residue" evidence="3">
    <location>
        <position position="141"/>
    </location>
</feature>
<dbReference type="Gene3D" id="6.10.30.10">
    <property type="match status" value="1"/>
</dbReference>
<dbReference type="InterPro" id="IPR002878">
    <property type="entry name" value="ChsH2_C"/>
</dbReference>
<organism evidence="3">
    <name type="scientific">marine metagenome</name>
    <dbReference type="NCBI Taxonomy" id="408172"/>
    <lineage>
        <taxon>unclassified sequences</taxon>
        <taxon>metagenomes</taxon>
        <taxon>ecological metagenomes</taxon>
    </lineage>
</organism>
<name>A0A382Z4V9_9ZZZZ</name>
<dbReference type="InterPro" id="IPR052513">
    <property type="entry name" value="Thioester_dehydratase-like"/>
</dbReference>
<dbReference type="Pfam" id="PF01796">
    <property type="entry name" value="OB_ChsH2_C"/>
    <property type="match status" value="1"/>
</dbReference>
<protein>
    <recommendedName>
        <fullName evidence="4">DUF35 domain-containing protein</fullName>
    </recommendedName>
</protein>
<dbReference type="EMBL" id="UINC01180766">
    <property type="protein sequence ID" value="SVD90125.1"/>
    <property type="molecule type" value="Genomic_DNA"/>
</dbReference>
<dbReference type="Pfam" id="PF12172">
    <property type="entry name" value="zf-ChsH2"/>
    <property type="match status" value="1"/>
</dbReference>
<dbReference type="InterPro" id="IPR012340">
    <property type="entry name" value="NA-bd_OB-fold"/>
</dbReference>
<evidence type="ECO:0000313" key="3">
    <source>
        <dbReference type="EMBL" id="SVD90125.1"/>
    </source>
</evidence>
<reference evidence="3" key="1">
    <citation type="submission" date="2018-05" db="EMBL/GenBank/DDBJ databases">
        <authorList>
            <person name="Lanie J.A."/>
            <person name="Ng W.-L."/>
            <person name="Kazmierczak K.M."/>
            <person name="Andrzejewski T.M."/>
            <person name="Davidsen T.M."/>
            <person name="Wayne K.J."/>
            <person name="Tettelin H."/>
            <person name="Glass J.I."/>
            <person name="Rusch D."/>
            <person name="Podicherti R."/>
            <person name="Tsui H.-C.T."/>
            <person name="Winkler M.E."/>
        </authorList>
    </citation>
    <scope>NUCLEOTIDE SEQUENCE</scope>
</reference>
<feature type="domain" description="ChsH2 rubredoxin-like zinc ribbon" evidence="2">
    <location>
        <begin position="27"/>
        <end position="60"/>
    </location>
</feature>
<proteinExistence type="predicted"/>
<evidence type="ECO:0000259" key="2">
    <source>
        <dbReference type="Pfam" id="PF12172"/>
    </source>
</evidence>
<dbReference type="SUPFAM" id="SSF50249">
    <property type="entry name" value="Nucleic acid-binding proteins"/>
    <property type="match status" value="1"/>
</dbReference>
<sequence>MVSGDYLGMSLSIADMDTENLTYFGYCSEGEFRLQKCRECGFIRYPPGTACPWCANRSFEWVLVEGQGEVHSYGEVHHAVQKSLSEKVPYMILVVDLDVQKGKPTEHEALRVAGNLVDEDGELASPALIKAEVLKFKVIII</sequence>
<dbReference type="InterPro" id="IPR022002">
    <property type="entry name" value="ChsH2_Znr"/>
</dbReference>
<accession>A0A382Z4V9</accession>
<feature type="domain" description="ChsH2 C-terminal OB-fold" evidence="1">
    <location>
        <begin position="61"/>
        <end position="121"/>
    </location>
</feature>
<evidence type="ECO:0000259" key="1">
    <source>
        <dbReference type="Pfam" id="PF01796"/>
    </source>
</evidence>
<dbReference type="AlphaFoldDB" id="A0A382Z4V9"/>
<dbReference type="PANTHER" id="PTHR34075:SF5">
    <property type="entry name" value="BLR3430 PROTEIN"/>
    <property type="match status" value="1"/>
</dbReference>
<gene>
    <name evidence="3" type="ORF">METZ01_LOCUS442979</name>
</gene>
<dbReference type="PANTHER" id="PTHR34075">
    <property type="entry name" value="BLR3430 PROTEIN"/>
    <property type="match status" value="1"/>
</dbReference>
<evidence type="ECO:0008006" key="4">
    <source>
        <dbReference type="Google" id="ProtNLM"/>
    </source>
</evidence>